<protein>
    <submittedName>
        <fullName evidence="1">Uncharacterized protein</fullName>
    </submittedName>
</protein>
<proteinExistence type="predicted"/>
<comment type="caution">
    <text evidence="1">The sequence shown here is derived from an EMBL/GenBank/DDBJ whole genome shotgun (WGS) entry which is preliminary data.</text>
</comment>
<evidence type="ECO:0000313" key="2">
    <source>
        <dbReference type="Proteomes" id="UP000790709"/>
    </source>
</evidence>
<gene>
    <name evidence="1" type="ORF">BV22DRAFT_1007015</name>
</gene>
<accession>A0ACB8BPB0</accession>
<keyword evidence="2" id="KW-1185">Reference proteome</keyword>
<reference evidence="1" key="1">
    <citation type="journal article" date="2021" name="New Phytol.">
        <title>Evolutionary innovations through gain and loss of genes in the ectomycorrhizal Boletales.</title>
        <authorList>
            <person name="Wu G."/>
            <person name="Miyauchi S."/>
            <person name="Morin E."/>
            <person name="Kuo A."/>
            <person name="Drula E."/>
            <person name="Varga T."/>
            <person name="Kohler A."/>
            <person name="Feng B."/>
            <person name="Cao Y."/>
            <person name="Lipzen A."/>
            <person name="Daum C."/>
            <person name="Hundley H."/>
            <person name="Pangilinan J."/>
            <person name="Johnson J."/>
            <person name="Barry K."/>
            <person name="LaButti K."/>
            <person name="Ng V."/>
            <person name="Ahrendt S."/>
            <person name="Min B."/>
            <person name="Choi I.G."/>
            <person name="Park H."/>
            <person name="Plett J.M."/>
            <person name="Magnuson J."/>
            <person name="Spatafora J.W."/>
            <person name="Nagy L.G."/>
            <person name="Henrissat B."/>
            <person name="Grigoriev I.V."/>
            <person name="Yang Z.L."/>
            <person name="Xu J."/>
            <person name="Martin F.M."/>
        </authorList>
    </citation>
    <scope>NUCLEOTIDE SEQUENCE</scope>
    <source>
        <strain evidence="1">KUC20120723A-06</strain>
    </source>
</reference>
<organism evidence="1 2">
    <name type="scientific">Leucogyrophana mollusca</name>
    <dbReference type="NCBI Taxonomy" id="85980"/>
    <lineage>
        <taxon>Eukaryota</taxon>
        <taxon>Fungi</taxon>
        <taxon>Dikarya</taxon>
        <taxon>Basidiomycota</taxon>
        <taxon>Agaricomycotina</taxon>
        <taxon>Agaricomycetes</taxon>
        <taxon>Agaricomycetidae</taxon>
        <taxon>Boletales</taxon>
        <taxon>Boletales incertae sedis</taxon>
        <taxon>Leucogyrophana</taxon>
    </lineage>
</organism>
<sequence>MFSLYLVCARSLLRGLRVSTSLQPIRFRTWCNLVYISTLFILGTLHTIASVWKVEVSYIGHDSFPGGPLAYVGTLWRDPVPQMGAVSYLISDWMADCVVLWRLFVLYYGSRYRKWVVIFPSALFVGNIAMGIFVAILTFAPNQQYYSKPTMRYSVSYFALSLSQSVITTIFIVARLYMHKRRLDRTLGPDHASPYTSIATMTIESSGLYAMWSLIFLILYIVGSPIQYVFVASLSHVQILAPLLLVYKVSRGLAWTRTTDPALSTVQFVANPRSERDDLASIETL</sequence>
<evidence type="ECO:0000313" key="1">
    <source>
        <dbReference type="EMBL" id="KAH7927474.1"/>
    </source>
</evidence>
<dbReference type="EMBL" id="MU266366">
    <property type="protein sequence ID" value="KAH7927474.1"/>
    <property type="molecule type" value="Genomic_DNA"/>
</dbReference>
<name>A0ACB8BPB0_9AGAM</name>
<dbReference type="Proteomes" id="UP000790709">
    <property type="component" value="Unassembled WGS sequence"/>
</dbReference>